<evidence type="ECO:0000313" key="4">
    <source>
        <dbReference type="EMBL" id="KAG8236773.1"/>
    </source>
</evidence>
<evidence type="ECO:0000256" key="3">
    <source>
        <dbReference type="SAM" id="MobiDB-lite"/>
    </source>
</evidence>
<feature type="compositionally biased region" description="Basic and acidic residues" evidence="3">
    <location>
        <begin position="340"/>
        <end position="353"/>
    </location>
</feature>
<dbReference type="PANTHER" id="PTHR32123:SF13">
    <property type="entry name" value="BICAUDAL D-RELATED PROTEIN HOMOLOG"/>
    <property type="match status" value="1"/>
</dbReference>
<organism evidence="4 5">
    <name type="scientific">Ladona fulva</name>
    <name type="common">Scarce chaser dragonfly</name>
    <name type="synonym">Libellula fulva</name>
    <dbReference type="NCBI Taxonomy" id="123851"/>
    <lineage>
        <taxon>Eukaryota</taxon>
        <taxon>Metazoa</taxon>
        <taxon>Ecdysozoa</taxon>
        <taxon>Arthropoda</taxon>
        <taxon>Hexapoda</taxon>
        <taxon>Insecta</taxon>
        <taxon>Pterygota</taxon>
        <taxon>Palaeoptera</taxon>
        <taxon>Odonata</taxon>
        <taxon>Epiprocta</taxon>
        <taxon>Anisoptera</taxon>
        <taxon>Libelluloidea</taxon>
        <taxon>Libellulidae</taxon>
        <taxon>Ladona</taxon>
    </lineage>
</organism>
<evidence type="ECO:0000313" key="5">
    <source>
        <dbReference type="Proteomes" id="UP000792457"/>
    </source>
</evidence>
<dbReference type="OrthoDB" id="9451547at2759"/>
<sequence>MEQEKHSLKRRLESTESEYEIKVLEMQTDLRELRAMLDERENALKNAEREKALIISDLSEQNTRLTDRLREITLITERKTDLERRVQQLLDERESLNSALEESADRIVMLEKQHKEQDSQLRQVTRELDDLRTTNGTLCERLEALTPASSTTSSSAGHRSLLNEMEVSDTSLTQLHQQNSSEIECDDDILMDSSSMHSTELRSPGFLRNVVQQLSETLRLGDENGICPNCGHGPEQVERLETELHRAKEAADKAQRQLHDVQDELKRKTDECMNLTSKINSQLIEAVQQKVELSQQLEQWQMDMHHLLDEQMKKKLTTQEQRHRQRQLQSQQNHRRKSSRGQENDGCATDKRQNSRLFGFFNR</sequence>
<feature type="coiled-coil region" evidence="2">
    <location>
        <begin position="237"/>
        <end position="310"/>
    </location>
</feature>
<feature type="region of interest" description="Disordered" evidence="3">
    <location>
        <begin position="316"/>
        <end position="363"/>
    </location>
</feature>
<comment type="caution">
    <text evidence="4">The sequence shown here is derived from an EMBL/GenBank/DDBJ whole genome shotgun (WGS) entry which is preliminary data.</text>
</comment>
<dbReference type="EMBL" id="KZ309073">
    <property type="protein sequence ID" value="KAG8236773.1"/>
    <property type="molecule type" value="Genomic_DNA"/>
</dbReference>
<keyword evidence="1 2" id="KW-0175">Coiled coil</keyword>
<name>A0A8K0KR41_LADFU</name>
<dbReference type="InterPro" id="IPR051149">
    <property type="entry name" value="Spindly/BICDR_Dynein_Adapter"/>
</dbReference>
<keyword evidence="5" id="KW-1185">Reference proteome</keyword>
<dbReference type="Proteomes" id="UP000792457">
    <property type="component" value="Unassembled WGS sequence"/>
</dbReference>
<protein>
    <recommendedName>
        <fullName evidence="6">Bicaudal D-related protein 1</fullName>
    </recommendedName>
</protein>
<evidence type="ECO:0008006" key="6">
    <source>
        <dbReference type="Google" id="ProtNLM"/>
    </source>
</evidence>
<evidence type="ECO:0000256" key="2">
    <source>
        <dbReference type="SAM" id="Coils"/>
    </source>
</evidence>
<accession>A0A8K0KR41</accession>
<dbReference type="AlphaFoldDB" id="A0A8K0KR41"/>
<feature type="coiled-coil region" evidence="2">
    <location>
        <begin position="23"/>
        <end position="134"/>
    </location>
</feature>
<evidence type="ECO:0000256" key="1">
    <source>
        <dbReference type="ARBA" id="ARBA00023054"/>
    </source>
</evidence>
<gene>
    <name evidence="4" type="ORF">J437_LFUL016887</name>
</gene>
<reference evidence="4" key="2">
    <citation type="submission" date="2017-10" db="EMBL/GenBank/DDBJ databases">
        <title>Ladona fulva Genome sequencing and assembly.</title>
        <authorList>
            <person name="Murali S."/>
            <person name="Richards S."/>
            <person name="Bandaranaike D."/>
            <person name="Bellair M."/>
            <person name="Blankenburg K."/>
            <person name="Chao H."/>
            <person name="Dinh H."/>
            <person name="Doddapaneni H."/>
            <person name="Dugan-Rocha S."/>
            <person name="Elkadiri S."/>
            <person name="Gnanaolivu R."/>
            <person name="Hernandez B."/>
            <person name="Skinner E."/>
            <person name="Javaid M."/>
            <person name="Lee S."/>
            <person name="Li M."/>
            <person name="Ming W."/>
            <person name="Munidasa M."/>
            <person name="Muniz J."/>
            <person name="Nguyen L."/>
            <person name="Hughes D."/>
            <person name="Osuji N."/>
            <person name="Pu L.-L."/>
            <person name="Puazo M."/>
            <person name="Qu C."/>
            <person name="Quiroz J."/>
            <person name="Raj R."/>
            <person name="Weissenberger G."/>
            <person name="Xin Y."/>
            <person name="Zou X."/>
            <person name="Han Y."/>
            <person name="Worley K."/>
            <person name="Muzny D."/>
            <person name="Gibbs R."/>
        </authorList>
    </citation>
    <scope>NUCLEOTIDE SEQUENCE</scope>
    <source>
        <strain evidence="4">Sampled in the wild</strain>
    </source>
</reference>
<dbReference type="PANTHER" id="PTHR32123">
    <property type="entry name" value="BICD FAMILY-LIKE CARGO ADAPTER"/>
    <property type="match status" value="1"/>
</dbReference>
<reference evidence="4" key="1">
    <citation type="submission" date="2013-04" db="EMBL/GenBank/DDBJ databases">
        <authorList>
            <person name="Qu J."/>
            <person name="Murali S.C."/>
            <person name="Bandaranaike D."/>
            <person name="Bellair M."/>
            <person name="Blankenburg K."/>
            <person name="Chao H."/>
            <person name="Dinh H."/>
            <person name="Doddapaneni H."/>
            <person name="Downs B."/>
            <person name="Dugan-Rocha S."/>
            <person name="Elkadiri S."/>
            <person name="Gnanaolivu R.D."/>
            <person name="Hernandez B."/>
            <person name="Javaid M."/>
            <person name="Jayaseelan J.C."/>
            <person name="Lee S."/>
            <person name="Li M."/>
            <person name="Ming W."/>
            <person name="Munidasa M."/>
            <person name="Muniz J."/>
            <person name="Nguyen L."/>
            <person name="Ongeri F."/>
            <person name="Osuji N."/>
            <person name="Pu L.-L."/>
            <person name="Puazo M."/>
            <person name="Qu C."/>
            <person name="Quiroz J."/>
            <person name="Raj R."/>
            <person name="Weissenberger G."/>
            <person name="Xin Y."/>
            <person name="Zou X."/>
            <person name="Han Y."/>
            <person name="Richards S."/>
            <person name="Worley K."/>
            <person name="Muzny D."/>
            <person name="Gibbs R."/>
        </authorList>
    </citation>
    <scope>NUCLEOTIDE SEQUENCE</scope>
    <source>
        <strain evidence="4">Sampled in the wild</strain>
    </source>
</reference>
<proteinExistence type="predicted"/>